<organism evidence="1 2">
    <name type="scientific">Datura stramonium</name>
    <name type="common">Jimsonweed</name>
    <name type="synonym">Common thornapple</name>
    <dbReference type="NCBI Taxonomy" id="4076"/>
    <lineage>
        <taxon>Eukaryota</taxon>
        <taxon>Viridiplantae</taxon>
        <taxon>Streptophyta</taxon>
        <taxon>Embryophyta</taxon>
        <taxon>Tracheophyta</taxon>
        <taxon>Spermatophyta</taxon>
        <taxon>Magnoliopsida</taxon>
        <taxon>eudicotyledons</taxon>
        <taxon>Gunneridae</taxon>
        <taxon>Pentapetalae</taxon>
        <taxon>asterids</taxon>
        <taxon>lamiids</taxon>
        <taxon>Solanales</taxon>
        <taxon>Solanaceae</taxon>
        <taxon>Solanoideae</taxon>
        <taxon>Datureae</taxon>
        <taxon>Datura</taxon>
    </lineage>
</organism>
<gene>
    <name evidence="1" type="ORF">HAX54_012040</name>
</gene>
<comment type="caution">
    <text evidence="1">The sequence shown here is derived from an EMBL/GenBank/DDBJ whole genome shotgun (WGS) entry which is preliminary data.</text>
</comment>
<evidence type="ECO:0000313" key="2">
    <source>
        <dbReference type="Proteomes" id="UP000823775"/>
    </source>
</evidence>
<sequence>MITSSIGFLRPTLKVQKQRKRSPKHRLGTALDTDEIHGQRTVHIREQHFASSDEKKNMQ</sequence>
<protein>
    <submittedName>
        <fullName evidence="1">Uncharacterized protein</fullName>
    </submittedName>
</protein>
<feature type="non-terminal residue" evidence="1">
    <location>
        <position position="59"/>
    </location>
</feature>
<evidence type="ECO:0000313" key="1">
    <source>
        <dbReference type="EMBL" id="MCD7471547.1"/>
    </source>
</evidence>
<name>A0ABS8TJ60_DATST</name>
<keyword evidence="2" id="KW-1185">Reference proteome</keyword>
<reference evidence="1 2" key="1">
    <citation type="journal article" date="2021" name="BMC Genomics">
        <title>Datura genome reveals duplications of psychoactive alkaloid biosynthetic genes and high mutation rate following tissue culture.</title>
        <authorList>
            <person name="Rajewski A."/>
            <person name="Carter-House D."/>
            <person name="Stajich J."/>
            <person name="Litt A."/>
        </authorList>
    </citation>
    <scope>NUCLEOTIDE SEQUENCE [LARGE SCALE GENOMIC DNA]</scope>
    <source>
        <strain evidence="1">AR-01</strain>
    </source>
</reference>
<dbReference type="Proteomes" id="UP000823775">
    <property type="component" value="Unassembled WGS sequence"/>
</dbReference>
<dbReference type="EMBL" id="JACEIK010001696">
    <property type="protein sequence ID" value="MCD7471547.1"/>
    <property type="molecule type" value="Genomic_DNA"/>
</dbReference>
<proteinExistence type="predicted"/>
<accession>A0ABS8TJ60</accession>